<evidence type="ECO:0000313" key="3">
    <source>
        <dbReference type="Proteomes" id="UP000292346"/>
    </source>
</evidence>
<protein>
    <submittedName>
        <fullName evidence="2">Uncharacterized protein</fullName>
    </submittedName>
</protein>
<dbReference type="OrthoDB" id="3824163at2"/>
<dbReference type="RefSeq" id="WP_131346999.1">
    <property type="nucleotide sequence ID" value="NZ_SJJZ01000005.1"/>
</dbReference>
<keyword evidence="3" id="KW-1185">Reference proteome</keyword>
<dbReference type="AlphaFoldDB" id="A0A4R0H3H9"/>
<sequence>MAESAQRVPQDSATYREFARLYDVARRLRPTGIDRWNGELYATSGLGGFDQRTGAIGVHEPILREGLSQTPDHRRQAHALATVLHRATQAGMDLDAPHEANAVRTNHSLGIADGFAAVRAANDFTTFSELAGYEGLVFDEQQHTGSRAATTNLIAQAAGPRVDRRDLINRLSQGPAALHFDRLAEGVVRNRLEDVVPAEGADRRAVRGELIGAMLHPRWEELARRSPEAGRQVAEEIGQALNSKVDEIRQRFQHTAQEPAADGVRQQVVEPTPVRESKAPVRDSKPSEVPAARFLSGVAPAAGAPGHRPSLGDGSRAAVDRGTATVRSRGTGEAPRR</sequence>
<comment type="caution">
    <text evidence="2">The sequence shown here is derived from an EMBL/GenBank/DDBJ whole genome shotgun (WGS) entry which is preliminary data.</text>
</comment>
<dbReference type="Proteomes" id="UP000292346">
    <property type="component" value="Unassembled WGS sequence"/>
</dbReference>
<evidence type="ECO:0000256" key="1">
    <source>
        <dbReference type="SAM" id="MobiDB-lite"/>
    </source>
</evidence>
<gene>
    <name evidence="2" type="ORF">E0H45_38430</name>
</gene>
<proteinExistence type="predicted"/>
<reference evidence="2 3" key="1">
    <citation type="submission" date="2019-02" db="EMBL/GenBank/DDBJ databases">
        <title>Kribbella capetownensis sp. nov. and Kribbella speibonae sp. nov., isolated from soil.</title>
        <authorList>
            <person name="Curtis S.M."/>
            <person name="Norton I."/>
            <person name="Everest G.J."/>
            <person name="Meyers P.R."/>
        </authorList>
    </citation>
    <scope>NUCLEOTIDE SEQUENCE [LARGE SCALE GENOMIC DNA]</scope>
    <source>
        <strain evidence="2 3">KCTC 29219</strain>
    </source>
</reference>
<evidence type="ECO:0000313" key="2">
    <source>
        <dbReference type="EMBL" id="TCC02892.1"/>
    </source>
</evidence>
<feature type="region of interest" description="Disordered" evidence="1">
    <location>
        <begin position="254"/>
        <end position="337"/>
    </location>
</feature>
<organism evidence="2 3">
    <name type="scientific">Kribbella soli</name>
    <dbReference type="NCBI Taxonomy" id="1124743"/>
    <lineage>
        <taxon>Bacteria</taxon>
        <taxon>Bacillati</taxon>
        <taxon>Actinomycetota</taxon>
        <taxon>Actinomycetes</taxon>
        <taxon>Propionibacteriales</taxon>
        <taxon>Kribbellaceae</taxon>
        <taxon>Kribbella</taxon>
    </lineage>
</organism>
<feature type="compositionally biased region" description="Basic and acidic residues" evidence="1">
    <location>
        <begin position="273"/>
        <end position="286"/>
    </location>
</feature>
<dbReference type="EMBL" id="SJJZ01000005">
    <property type="protein sequence ID" value="TCC02892.1"/>
    <property type="molecule type" value="Genomic_DNA"/>
</dbReference>
<accession>A0A4R0H3H9</accession>
<name>A0A4R0H3H9_9ACTN</name>